<dbReference type="Gene3D" id="1.20.1280.50">
    <property type="match status" value="1"/>
</dbReference>
<organism evidence="1 2">
    <name type="scientific">Marasmiellus scandens</name>
    <dbReference type="NCBI Taxonomy" id="2682957"/>
    <lineage>
        <taxon>Eukaryota</taxon>
        <taxon>Fungi</taxon>
        <taxon>Dikarya</taxon>
        <taxon>Basidiomycota</taxon>
        <taxon>Agaricomycotina</taxon>
        <taxon>Agaricomycetes</taxon>
        <taxon>Agaricomycetidae</taxon>
        <taxon>Agaricales</taxon>
        <taxon>Marasmiineae</taxon>
        <taxon>Omphalotaceae</taxon>
        <taxon>Marasmiellus</taxon>
    </lineage>
</organism>
<dbReference type="Gene3D" id="3.80.10.10">
    <property type="entry name" value="Ribonuclease Inhibitor"/>
    <property type="match status" value="1"/>
</dbReference>
<name>A0ABR1ISJ6_9AGAR</name>
<accession>A0ABR1ISJ6</accession>
<proteinExistence type="predicted"/>
<evidence type="ECO:0008006" key="3">
    <source>
        <dbReference type="Google" id="ProtNLM"/>
    </source>
</evidence>
<comment type="caution">
    <text evidence="1">The sequence shown here is derived from an EMBL/GenBank/DDBJ whole genome shotgun (WGS) entry which is preliminary data.</text>
</comment>
<keyword evidence="2" id="KW-1185">Reference proteome</keyword>
<sequence length="558" mass="62903">MTEESPFAHLLNTNHSASPEEIRILNVLLSGPLETVSRLNFEIEGLERALDELRHERGTVQNYIDVHKALTSPIRQLSSELLAEIFVHCLPSDRNATRSLSDAPLLLGLVCRRWRDISLSTPRLWSSVHITTPYLFDAAILSSLATERIRGVETWLNRSGTVPLSISFYAPPSGNDLREEDPIYGIIVRMVQDLWRCIASHSGRWRSIELTLTPVSAQLLTEVEETLQNIPQLESFRLSVFPVVASRIYDQPFKANGILERASRLQSFAISGFTYDLRPSELTFEFAQLSHLELSSVSYPRALDILLRCRCLISCVLHIKLDLAQDSMIISPTILLPSLENLTISIHVYHDLNQIFNLRHTILDSIIAPALLLLDVSMSPGYLPGFPPNTIPVQSLLSRSSFIEDLRLDIHEIFLYPPSALKRCLDLLPNLKSFNIPLYCGTNGPEFYHFFISYLTPRLNSPIPCPNLRALFLRQVPGSISDDQVLDLVSFRRLAASTGAGIAMMDSLQIYFARRQKQSAHVDEILDNFRQEGMKISLIYYPSLDSDSAFDGLKHLAA</sequence>
<dbReference type="Proteomes" id="UP001498398">
    <property type="component" value="Unassembled WGS sequence"/>
</dbReference>
<protein>
    <recommendedName>
        <fullName evidence="3">F-box domain-containing protein</fullName>
    </recommendedName>
</protein>
<dbReference type="EMBL" id="JBANRG010000071">
    <property type="protein sequence ID" value="KAK7439846.1"/>
    <property type="molecule type" value="Genomic_DNA"/>
</dbReference>
<evidence type="ECO:0000313" key="1">
    <source>
        <dbReference type="EMBL" id="KAK7439846.1"/>
    </source>
</evidence>
<dbReference type="InterPro" id="IPR032675">
    <property type="entry name" value="LRR_dom_sf"/>
</dbReference>
<reference evidence="1 2" key="1">
    <citation type="submission" date="2024-01" db="EMBL/GenBank/DDBJ databases">
        <title>A draft genome for the cacao thread blight pathogen Marasmiellus scandens.</title>
        <authorList>
            <person name="Baruah I.K."/>
            <person name="Leung J."/>
            <person name="Bukari Y."/>
            <person name="Amoako-Attah I."/>
            <person name="Meinhardt L.W."/>
            <person name="Bailey B.A."/>
            <person name="Cohen S.P."/>
        </authorList>
    </citation>
    <scope>NUCLEOTIDE SEQUENCE [LARGE SCALE GENOMIC DNA]</scope>
    <source>
        <strain evidence="1 2">GH-19</strain>
    </source>
</reference>
<evidence type="ECO:0000313" key="2">
    <source>
        <dbReference type="Proteomes" id="UP001498398"/>
    </source>
</evidence>
<gene>
    <name evidence="1" type="ORF">VKT23_017418</name>
</gene>